<dbReference type="PROSITE" id="PS50112">
    <property type="entry name" value="PAS"/>
    <property type="match status" value="1"/>
</dbReference>
<dbReference type="PANTHER" id="PTHR43547:SF2">
    <property type="entry name" value="HYBRID SIGNAL TRANSDUCTION HISTIDINE KINASE C"/>
    <property type="match status" value="1"/>
</dbReference>
<reference evidence="8" key="1">
    <citation type="submission" date="2016-10" db="EMBL/GenBank/DDBJ databases">
        <authorList>
            <person name="Varghese N."/>
            <person name="Submissions S."/>
        </authorList>
    </citation>
    <scope>NUCLEOTIDE SEQUENCE [LARGE SCALE GENOMIC DNA]</scope>
    <source>
        <strain evidence="8">SLH 33</strain>
    </source>
</reference>
<feature type="modified residue" description="4-aspartylphosphate" evidence="2">
    <location>
        <position position="56"/>
    </location>
</feature>
<dbReference type="Pfam" id="PF08448">
    <property type="entry name" value="PAS_4"/>
    <property type="match status" value="1"/>
</dbReference>
<dbReference type="NCBIfam" id="TIGR00229">
    <property type="entry name" value="sensory_box"/>
    <property type="match status" value="1"/>
</dbReference>
<dbReference type="Pfam" id="PF00072">
    <property type="entry name" value="Response_reg"/>
    <property type="match status" value="1"/>
</dbReference>
<evidence type="ECO:0000259" key="4">
    <source>
        <dbReference type="PROSITE" id="PS50110"/>
    </source>
</evidence>
<dbReference type="CDD" id="cd00075">
    <property type="entry name" value="HATPase"/>
    <property type="match status" value="1"/>
</dbReference>
<dbReference type="InterPro" id="IPR003594">
    <property type="entry name" value="HATPase_dom"/>
</dbReference>
<dbReference type="Gene3D" id="1.10.287.130">
    <property type="match status" value="1"/>
</dbReference>
<keyword evidence="8" id="KW-1185">Reference proteome</keyword>
<name>A0A1I0AVM0_9EURY</name>
<dbReference type="GO" id="GO:0000155">
    <property type="term" value="F:phosphorelay sensor kinase activity"/>
    <property type="evidence" value="ECO:0007669"/>
    <property type="project" value="InterPro"/>
</dbReference>
<dbReference type="InterPro" id="IPR000014">
    <property type="entry name" value="PAS"/>
</dbReference>
<dbReference type="AlphaFoldDB" id="A0A1I0AVM0"/>
<dbReference type="SMART" id="SM00091">
    <property type="entry name" value="PAS"/>
    <property type="match status" value="1"/>
</dbReference>
<evidence type="ECO:0000313" key="8">
    <source>
        <dbReference type="Proteomes" id="UP000243338"/>
    </source>
</evidence>
<dbReference type="PROSITE" id="PS50113">
    <property type="entry name" value="PAC"/>
    <property type="match status" value="1"/>
</dbReference>
<dbReference type="PRINTS" id="PR00344">
    <property type="entry name" value="BCTRLSENSOR"/>
</dbReference>
<protein>
    <recommendedName>
        <fullName evidence="9">PAS domain S-box-containing protein</fullName>
    </recommendedName>
</protein>
<sequence length="510" mass="58087">MNQKERSKILIIDNEDRNVEVLESILVSEYDMIRSYSGTEGLQKAIDDEPDLILLDNMITDIAAHEICRTLKNDERTKLIPIVIVTTPDEKDEKIKSLEEGADDFVNKPVSYLEISTRVKALLKIKRLQDKVVKERNQACQYLDVIGSIIIILDKDASVTFANKKACNVLGWKKEDLMGKSWTDLFPEDTKEIQEKELFRILEGKRELPEFHELPLLTRNSDGTTEKKLILWHDVILKDEEGKIIGMIRSGEDNTERTNMEEELTKANEKLRLSHKMKDEFLANINHELRTPLISIKGFSELLYNERLGELNEHQKKTMKTVVHNSERLRHLIESLFYVSDMQNETIKYTFSLIDLKEMLESITAGMLSNIEHKGIEFKKEIAEKLPIVKGNSKYIESVLIHLLDNAIKFTPAGETVSLSASEENGIVHIIVRDAGPGIPNDILSQFCTDIPEDASESDICCTNRDYGLIICKKIISAHKGDIGIDSEIGNGTEIHVRLPAFESEKTINE</sequence>
<dbReference type="SUPFAM" id="SSF55874">
    <property type="entry name" value="ATPase domain of HSP90 chaperone/DNA topoisomerase II/histidine kinase"/>
    <property type="match status" value="1"/>
</dbReference>
<dbReference type="Pfam" id="PF00512">
    <property type="entry name" value="HisKA"/>
    <property type="match status" value="1"/>
</dbReference>
<dbReference type="SUPFAM" id="SSF47384">
    <property type="entry name" value="Homodimeric domain of signal transducing histidine kinase"/>
    <property type="match status" value="1"/>
</dbReference>
<dbReference type="PROSITE" id="PS50109">
    <property type="entry name" value="HIS_KIN"/>
    <property type="match status" value="1"/>
</dbReference>
<feature type="domain" description="PAC" evidence="6">
    <location>
        <begin position="210"/>
        <end position="266"/>
    </location>
</feature>
<dbReference type="InterPro" id="IPR000700">
    <property type="entry name" value="PAS-assoc_C"/>
</dbReference>
<dbReference type="InterPro" id="IPR035965">
    <property type="entry name" value="PAS-like_dom_sf"/>
</dbReference>
<evidence type="ECO:0000259" key="6">
    <source>
        <dbReference type="PROSITE" id="PS50113"/>
    </source>
</evidence>
<dbReference type="InterPro" id="IPR004358">
    <property type="entry name" value="Sig_transdc_His_kin-like_C"/>
</dbReference>
<dbReference type="SUPFAM" id="SSF52172">
    <property type="entry name" value="CheY-like"/>
    <property type="match status" value="1"/>
</dbReference>
<dbReference type="SMART" id="SM00448">
    <property type="entry name" value="REC"/>
    <property type="match status" value="1"/>
</dbReference>
<gene>
    <name evidence="7" type="ORF">SAMN04488587_1855</name>
</gene>
<dbReference type="Gene3D" id="3.30.565.10">
    <property type="entry name" value="Histidine kinase-like ATPase, C-terminal domain"/>
    <property type="match status" value="1"/>
</dbReference>
<dbReference type="OrthoDB" id="3369at2157"/>
<dbReference type="Pfam" id="PF02518">
    <property type="entry name" value="HATPase_c"/>
    <property type="match status" value="1"/>
</dbReference>
<evidence type="ECO:0000259" key="5">
    <source>
        <dbReference type="PROSITE" id="PS50112"/>
    </source>
</evidence>
<dbReference type="EMBL" id="FOHQ01000005">
    <property type="protein sequence ID" value="SES98473.1"/>
    <property type="molecule type" value="Genomic_DNA"/>
</dbReference>
<dbReference type="SMART" id="SM00388">
    <property type="entry name" value="HisKA"/>
    <property type="match status" value="1"/>
</dbReference>
<dbReference type="InterPro" id="IPR003661">
    <property type="entry name" value="HisK_dim/P_dom"/>
</dbReference>
<dbReference type="Gene3D" id="3.30.450.20">
    <property type="entry name" value="PAS domain"/>
    <property type="match status" value="1"/>
</dbReference>
<dbReference type="InterPro" id="IPR001789">
    <property type="entry name" value="Sig_transdc_resp-reg_receiver"/>
</dbReference>
<accession>A0A1I0AVM0</accession>
<dbReference type="STRING" id="1353158.SAMN04488587_1855"/>
<evidence type="ECO:0000256" key="2">
    <source>
        <dbReference type="PROSITE-ProRule" id="PRU00169"/>
    </source>
</evidence>
<dbReference type="RefSeq" id="WP_167879322.1">
    <property type="nucleotide sequence ID" value="NZ_CAAGSJ010000006.1"/>
</dbReference>
<feature type="domain" description="Response regulatory" evidence="4">
    <location>
        <begin position="8"/>
        <end position="123"/>
    </location>
</feature>
<dbReference type="Proteomes" id="UP000243338">
    <property type="component" value="Unassembled WGS sequence"/>
</dbReference>
<organism evidence="7 8">
    <name type="scientific">Methanococcoides vulcani</name>
    <dbReference type="NCBI Taxonomy" id="1353158"/>
    <lineage>
        <taxon>Archaea</taxon>
        <taxon>Methanobacteriati</taxon>
        <taxon>Methanobacteriota</taxon>
        <taxon>Stenosarchaea group</taxon>
        <taxon>Methanomicrobia</taxon>
        <taxon>Methanosarcinales</taxon>
        <taxon>Methanosarcinaceae</taxon>
        <taxon>Methanococcoides</taxon>
    </lineage>
</organism>
<proteinExistence type="predicted"/>
<feature type="domain" description="PAS" evidence="5">
    <location>
        <begin position="135"/>
        <end position="205"/>
    </location>
</feature>
<feature type="domain" description="Histidine kinase" evidence="3">
    <location>
        <begin position="284"/>
        <end position="503"/>
    </location>
</feature>
<dbReference type="CDD" id="cd00082">
    <property type="entry name" value="HisKA"/>
    <property type="match status" value="1"/>
</dbReference>
<dbReference type="InterPro" id="IPR013656">
    <property type="entry name" value="PAS_4"/>
</dbReference>
<dbReference type="CDD" id="cd00130">
    <property type="entry name" value="PAS"/>
    <property type="match status" value="1"/>
</dbReference>
<dbReference type="PANTHER" id="PTHR43547">
    <property type="entry name" value="TWO-COMPONENT HISTIDINE KINASE"/>
    <property type="match status" value="1"/>
</dbReference>
<keyword evidence="1 2" id="KW-0597">Phosphoprotein</keyword>
<dbReference type="Gene3D" id="3.40.50.2300">
    <property type="match status" value="1"/>
</dbReference>
<dbReference type="SUPFAM" id="SSF55785">
    <property type="entry name" value="PYP-like sensor domain (PAS domain)"/>
    <property type="match status" value="1"/>
</dbReference>
<evidence type="ECO:0000259" key="3">
    <source>
        <dbReference type="PROSITE" id="PS50109"/>
    </source>
</evidence>
<evidence type="ECO:0000313" key="7">
    <source>
        <dbReference type="EMBL" id="SES98473.1"/>
    </source>
</evidence>
<dbReference type="SMART" id="SM00387">
    <property type="entry name" value="HATPase_c"/>
    <property type="match status" value="1"/>
</dbReference>
<dbReference type="InterPro" id="IPR005467">
    <property type="entry name" value="His_kinase_dom"/>
</dbReference>
<evidence type="ECO:0008006" key="9">
    <source>
        <dbReference type="Google" id="ProtNLM"/>
    </source>
</evidence>
<dbReference type="PROSITE" id="PS50110">
    <property type="entry name" value="RESPONSE_REGULATORY"/>
    <property type="match status" value="1"/>
</dbReference>
<dbReference type="InterPro" id="IPR036890">
    <property type="entry name" value="HATPase_C_sf"/>
</dbReference>
<evidence type="ECO:0000256" key="1">
    <source>
        <dbReference type="ARBA" id="ARBA00022553"/>
    </source>
</evidence>
<dbReference type="InterPro" id="IPR011006">
    <property type="entry name" value="CheY-like_superfamily"/>
</dbReference>
<dbReference type="InterPro" id="IPR036097">
    <property type="entry name" value="HisK_dim/P_sf"/>
</dbReference>